<accession>A0ABR4N433</accession>
<protein>
    <submittedName>
        <fullName evidence="1">Uncharacterized protein</fullName>
    </submittedName>
</protein>
<proteinExistence type="predicted"/>
<organism evidence="1 2">
    <name type="scientific">Polyrhizophydium stewartii</name>
    <dbReference type="NCBI Taxonomy" id="2732419"/>
    <lineage>
        <taxon>Eukaryota</taxon>
        <taxon>Fungi</taxon>
        <taxon>Fungi incertae sedis</taxon>
        <taxon>Chytridiomycota</taxon>
        <taxon>Chytridiomycota incertae sedis</taxon>
        <taxon>Chytridiomycetes</taxon>
        <taxon>Rhizophydiales</taxon>
        <taxon>Rhizophydiales incertae sedis</taxon>
        <taxon>Polyrhizophydium</taxon>
    </lineage>
</organism>
<evidence type="ECO:0000313" key="1">
    <source>
        <dbReference type="EMBL" id="KAL2914287.1"/>
    </source>
</evidence>
<keyword evidence="2" id="KW-1185">Reference proteome</keyword>
<reference evidence="1 2" key="1">
    <citation type="submission" date="2023-09" db="EMBL/GenBank/DDBJ databases">
        <title>Pangenome analysis of Batrachochytrium dendrobatidis and related Chytrids.</title>
        <authorList>
            <person name="Yacoub M.N."/>
            <person name="Stajich J.E."/>
            <person name="James T.Y."/>
        </authorList>
    </citation>
    <scope>NUCLEOTIDE SEQUENCE [LARGE SCALE GENOMIC DNA]</scope>
    <source>
        <strain evidence="1 2">JEL0888</strain>
    </source>
</reference>
<name>A0ABR4N433_9FUNG</name>
<comment type="caution">
    <text evidence="1">The sequence shown here is derived from an EMBL/GenBank/DDBJ whole genome shotgun (WGS) entry which is preliminary data.</text>
</comment>
<gene>
    <name evidence="1" type="ORF">HK105_206234</name>
</gene>
<dbReference type="EMBL" id="JADGIZ020000035">
    <property type="protein sequence ID" value="KAL2914287.1"/>
    <property type="molecule type" value="Genomic_DNA"/>
</dbReference>
<evidence type="ECO:0000313" key="2">
    <source>
        <dbReference type="Proteomes" id="UP001527925"/>
    </source>
</evidence>
<dbReference type="Proteomes" id="UP001527925">
    <property type="component" value="Unassembled WGS sequence"/>
</dbReference>
<sequence>MNLDALHPVFKQMAHLGYTVTAFEESGMSPLDWLVRVHQYAKEVGGMCRLDPQDCASDERKMARERAIQRIILLVAEKLRGSANELISNPTSAASITEYALLLLQCEGYSKSALRMKARQRFTAFEAAPGEKLEQITARLCQIILAMQLFGARAAGSDVKECVHGVLKVRRANEALAIFDTMDDKEFEQPTWRAKLLEAMAIDQRRRDAEIADLIAFMKIAMDGKMVASSGNMPSRANTRPKIDFERIAAAMKKPVGKIRELYRDRKCFRCEGTRESKVGNCLSGYHQPAPGVNESR</sequence>